<organism evidence="1">
    <name type="scientific">Solanum chacoense</name>
    <name type="common">Chaco potato</name>
    <dbReference type="NCBI Taxonomy" id="4108"/>
    <lineage>
        <taxon>Eukaryota</taxon>
        <taxon>Viridiplantae</taxon>
        <taxon>Streptophyta</taxon>
        <taxon>Embryophyta</taxon>
        <taxon>Tracheophyta</taxon>
        <taxon>Spermatophyta</taxon>
        <taxon>Magnoliopsida</taxon>
        <taxon>eudicotyledons</taxon>
        <taxon>Gunneridae</taxon>
        <taxon>Pentapetalae</taxon>
        <taxon>asterids</taxon>
        <taxon>lamiids</taxon>
        <taxon>Solanales</taxon>
        <taxon>Solanaceae</taxon>
        <taxon>Solanoideae</taxon>
        <taxon>Solaneae</taxon>
        <taxon>Solanum</taxon>
    </lineage>
</organism>
<proteinExistence type="predicted"/>
<accession>A0A0V0HGE0</accession>
<reference evidence="1" key="1">
    <citation type="submission" date="2015-12" db="EMBL/GenBank/DDBJ databases">
        <title>Gene expression during late stages of embryo sac development: a critical building block for successful pollen-pistil interactions.</title>
        <authorList>
            <person name="Liu Y."/>
            <person name="Joly V."/>
            <person name="Sabar M."/>
            <person name="Matton D.P."/>
        </authorList>
    </citation>
    <scope>NUCLEOTIDE SEQUENCE</scope>
</reference>
<evidence type="ECO:0000313" key="1">
    <source>
        <dbReference type="EMBL" id="JAP19518.1"/>
    </source>
</evidence>
<dbReference type="AlphaFoldDB" id="A0A0V0HGE0"/>
<sequence>MLLIELKFQDIEESGMQSFQGYQFRRYCCIPRIDLSNLLISKVGMKCLQEFLTFLFKTMCKLDLQNAHSVISQMYLVQDRQVVLLNLLIRYLHFPFDFCLTFST</sequence>
<dbReference type="EMBL" id="GEDG01019953">
    <property type="protein sequence ID" value="JAP19518.1"/>
    <property type="molecule type" value="Transcribed_RNA"/>
</dbReference>
<name>A0A0V0HGE0_SOLCH</name>
<protein>
    <submittedName>
        <fullName evidence="1">Putative ovule protein</fullName>
    </submittedName>
</protein>